<evidence type="ECO:0000313" key="2">
    <source>
        <dbReference type="Proteomes" id="UP000013248"/>
    </source>
</evidence>
<reference evidence="1 2" key="1">
    <citation type="submission" date="2013-02" db="EMBL/GenBank/DDBJ databases">
        <title>The Genome Sequence of Acinetobacter sp. ANC 3862.</title>
        <authorList>
            <consortium name="The Broad Institute Genome Sequencing Platform"/>
            <consortium name="The Broad Institute Genome Sequencing Center for Infectious Disease"/>
            <person name="Cerqueira G."/>
            <person name="Feldgarden M."/>
            <person name="Courvalin P."/>
            <person name="Perichon B."/>
            <person name="Grillot-Courvalin C."/>
            <person name="Clermont D."/>
            <person name="Rocha E."/>
            <person name="Yoon E.-J."/>
            <person name="Nemec A."/>
            <person name="Walker B."/>
            <person name="Young S.K."/>
            <person name="Zeng Q."/>
            <person name="Gargeya S."/>
            <person name="Fitzgerald M."/>
            <person name="Haas B."/>
            <person name="Abouelleil A."/>
            <person name="Alvarado L."/>
            <person name="Arachchi H.M."/>
            <person name="Berlin A.M."/>
            <person name="Chapman S.B."/>
            <person name="Dewar J."/>
            <person name="Goldberg J."/>
            <person name="Griggs A."/>
            <person name="Gujja S."/>
            <person name="Hansen M."/>
            <person name="Howarth C."/>
            <person name="Imamovic A."/>
            <person name="Larimer J."/>
            <person name="McCowan C."/>
            <person name="Murphy C."/>
            <person name="Neiman D."/>
            <person name="Pearson M."/>
            <person name="Priest M."/>
            <person name="Roberts A."/>
            <person name="Saif S."/>
            <person name="Shea T."/>
            <person name="Sisk P."/>
            <person name="Sykes S."/>
            <person name="Wortman J."/>
            <person name="Nusbaum C."/>
            <person name="Birren B."/>
        </authorList>
    </citation>
    <scope>NUCLEOTIDE SEQUENCE [LARGE SCALE GENOMIC DNA]</scope>
    <source>
        <strain evidence="1 2">ANC 3862</strain>
    </source>
</reference>
<dbReference type="Proteomes" id="UP000013248">
    <property type="component" value="Unassembled WGS sequence"/>
</dbReference>
<dbReference type="eggNOG" id="ENOG502ZI61">
    <property type="taxonomic scope" value="Bacteria"/>
</dbReference>
<sequence>MTKIVQAVNAMISNPDKIKSVVPNGQEFFFIYKDKYKWSILKNEQEDYLLFYYAESMDLDEIINLSNSNWQHLNFIKYAVSEIRTREAAESFSELYTVVSEKAYGIDEMFKDIIADMDEDLPF</sequence>
<dbReference type="HOGENOM" id="CLU_163812_0_0_6"/>
<name>N9N971_9GAMM</name>
<comment type="caution">
    <text evidence="1">The sequence shown here is derived from an EMBL/GenBank/DDBJ whole genome shotgun (WGS) entry which is preliminary data.</text>
</comment>
<dbReference type="EMBL" id="APRP01000032">
    <property type="protein sequence ID" value="ENW98604.1"/>
    <property type="molecule type" value="Genomic_DNA"/>
</dbReference>
<organism evidence="1 2">
    <name type="scientific">Acinetobacter modestus</name>
    <dbReference type="NCBI Taxonomy" id="1776740"/>
    <lineage>
        <taxon>Bacteria</taxon>
        <taxon>Pseudomonadati</taxon>
        <taxon>Pseudomonadota</taxon>
        <taxon>Gammaproteobacteria</taxon>
        <taxon>Moraxellales</taxon>
        <taxon>Moraxellaceae</taxon>
        <taxon>Acinetobacter</taxon>
    </lineage>
</organism>
<dbReference type="RefSeq" id="WP_005218997.1">
    <property type="nucleotide sequence ID" value="NZ_KB850089.1"/>
</dbReference>
<accession>N9N971</accession>
<protein>
    <submittedName>
        <fullName evidence="1">Uncharacterized protein</fullName>
    </submittedName>
</protein>
<evidence type="ECO:0000313" key="1">
    <source>
        <dbReference type="EMBL" id="ENW98604.1"/>
    </source>
</evidence>
<dbReference type="PATRIC" id="fig|1217705.3.peg.3113"/>
<gene>
    <name evidence="1" type="ORF">F900_03205</name>
</gene>
<proteinExistence type="predicted"/>
<dbReference type="AlphaFoldDB" id="N9N971"/>